<proteinExistence type="predicted"/>
<reference evidence="2" key="1">
    <citation type="submission" date="2021-01" db="EMBL/GenBank/DDBJ databases">
        <title>Whole genome shotgun sequence of Spirilliplanes yamanashiensis NBRC 15828.</title>
        <authorList>
            <person name="Komaki H."/>
            <person name="Tamura T."/>
        </authorList>
    </citation>
    <scope>NUCLEOTIDE SEQUENCE</scope>
    <source>
        <strain evidence="2">NBRC 15828</strain>
    </source>
</reference>
<dbReference type="AlphaFoldDB" id="A0A8J4DHM6"/>
<gene>
    <name evidence="2" type="ORF">Sya03_06270</name>
</gene>
<dbReference type="EMBL" id="BOOY01000003">
    <property type="protein sequence ID" value="GIJ01275.1"/>
    <property type="molecule type" value="Genomic_DNA"/>
</dbReference>
<keyword evidence="1" id="KW-0812">Transmembrane</keyword>
<protein>
    <submittedName>
        <fullName evidence="2">Uncharacterized protein</fullName>
    </submittedName>
</protein>
<keyword evidence="1" id="KW-1133">Transmembrane helix</keyword>
<dbReference type="Proteomes" id="UP000652013">
    <property type="component" value="Unassembled WGS sequence"/>
</dbReference>
<sequence length="131" mass="13792">MGCHTVPMPSSGGWYLAGPMIAFALIGVLAGVLRWGIDRDSAMDDWDGDGWDGLDVLAGAPLDEDYGLLAPAALADDADVAAEVRRLLREAGIRATEAVRHDGRIVVLVFSDEVERARRLAAGGSPEGHPA</sequence>
<evidence type="ECO:0000313" key="3">
    <source>
        <dbReference type="Proteomes" id="UP000652013"/>
    </source>
</evidence>
<keyword evidence="3" id="KW-1185">Reference proteome</keyword>
<keyword evidence="1" id="KW-0472">Membrane</keyword>
<comment type="caution">
    <text evidence="2">The sequence shown here is derived from an EMBL/GenBank/DDBJ whole genome shotgun (WGS) entry which is preliminary data.</text>
</comment>
<feature type="transmembrane region" description="Helical" evidence="1">
    <location>
        <begin position="12"/>
        <end position="33"/>
    </location>
</feature>
<evidence type="ECO:0000256" key="1">
    <source>
        <dbReference type="SAM" id="Phobius"/>
    </source>
</evidence>
<accession>A0A8J4DHM6</accession>
<evidence type="ECO:0000313" key="2">
    <source>
        <dbReference type="EMBL" id="GIJ01275.1"/>
    </source>
</evidence>
<name>A0A8J4DHM6_9ACTN</name>
<organism evidence="2 3">
    <name type="scientific">Spirilliplanes yamanashiensis</name>
    <dbReference type="NCBI Taxonomy" id="42233"/>
    <lineage>
        <taxon>Bacteria</taxon>
        <taxon>Bacillati</taxon>
        <taxon>Actinomycetota</taxon>
        <taxon>Actinomycetes</taxon>
        <taxon>Micromonosporales</taxon>
        <taxon>Micromonosporaceae</taxon>
        <taxon>Spirilliplanes</taxon>
    </lineage>
</organism>